<dbReference type="PANTHER" id="PTHR43537:SF5">
    <property type="entry name" value="UXU OPERON TRANSCRIPTIONAL REGULATOR"/>
    <property type="match status" value="1"/>
</dbReference>
<dbReference type="InterPro" id="IPR011711">
    <property type="entry name" value="GntR_C"/>
</dbReference>
<evidence type="ECO:0000313" key="6">
    <source>
        <dbReference type="EMBL" id="GIQ67915.1"/>
    </source>
</evidence>
<dbReference type="SMART" id="SM00345">
    <property type="entry name" value="HTH_GNTR"/>
    <property type="match status" value="1"/>
</dbReference>
<dbReference type="RefSeq" id="WP_213410544.1">
    <property type="nucleotide sequence ID" value="NZ_BOVK01000011.1"/>
</dbReference>
<dbReference type="SMART" id="SM00895">
    <property type="entry name" value="FCD"/>
    <property type="match status" value="1"/>
</dbReference>
<keyword evidence="2" id="KW-0238">DNA-binding</keyword>
<dbReference type="PROSITE" id="PS50949">
    <property type="entry name" value="HTH_GNTR"/>
    <property type="match status" value="1"/>
</dbReference>
<keyword evidence="3" id="KW-0804">Transcription</keyword>
<accession>A0A8J4H1L9</accession>
<comment type="caution">
    <text evidence="6">The sequence shown here is derived from an EMBL/GenBank/DDBJ whole genome shotgun (WGS) entry which is preliminary data.</text>
</comment>
<sequence length="255" mass="29022">MDEPLPPEGGPNPVKSAGATTGKRKASVLLPAPRKTLGDHIYEQLREQIVHLQLEPGQMIYENEVADSLQVSRTPVREAFRLLANESLIDVLPQRGTRISLISVQKVSEARFVREHLESGAFQFAAREWSEQAAVAYEPKLIDLLERQRAAAEQHDAAGLLTLDETFHETVMRMTGNETLLQIIHQMRAHMNRARFLSLTAIHQMDQIIDEHEQLLDSIRARDETKTASMLADHLRKLDIHLPQLRAEYPHYFCD</sequence>
<dbReference type="Pfam" id="PF07729">
    <property type="entry name" value="FCD"/>
    <property type="match status" value="1"/>
</dbReference>
<evidence type="ECO:0000259" key="5">
    <source>
        <dbReference type="PROSITE" id="PS50949"/>
    </source>
</evidence>
<dbReference type="GO" id="GO:0003677">
    <property type="term" value="F:DNA binding"/>
    <property type="evidence" value="ECO:0007669"/>
    <property type="project" value="UniProtKB-KW"/>
</dbReference>
<dbReference type="GO" id="GO:0003700">
    <property type="term" value="F:DNA-binding transcription factor activity"/>
    <property type="evidence" value="ECO:0007669"/>
    <property type="project" value="InterPro"/>
</dbReference>
<dbReference type="CDD" id="cd07377">
    <property type="entry name" value="WHTH_GntR"/>
    <property type="match status" value="1"/>
</dbReference>
<dbReference type="InterPro" id="IPR036390">
    <property type="entry name" value="WH_DNA-bd_sf"/>
</dbReference>
<keyword evidence="1" id="KW-0805">Transcription regulation</keyword>
<dbReference type="InterPro" id="IPR000524">
    <property type="entry name" value="Tscrpt_reg_HTH_GntR"/>
</dbReference>
<feature type="region of interest" description="Disordered" evidence="4">
    <location>
        <begin position="1"/>
        <end position="26"/>
    </location>
</feature>
<gene>
    <name evidence="6" type="ORF">XYCOK13_07390</name>
</gene>
<name>A0A8J4H1L9_9BACL</name>
<dbReference type="EMBL" id="BOVK01000011">
    <property type="protein sequence ID" value="GIQ67915.1"/>
    <property type="molecule type" value="Genomic_DNA"/>
</dbReference>
<dbReference type="Gene3D" id="1.20.120.530">
    <property type="entry name" value="GntR ligand-binding domain-like"/>
    <property type="match status" value="1"/>
</dbReference>
<feature type="compositionally biased region" description="Pro residues" evidence="4">
    <location>
        <begin position="1"/>
        <end position="10"/>
    </location>
</feature>
<evidence type="ECO:0000256" key="4">
    <source>
        <dbReference type="SAM" id="MobiDB-lite"/>
    </source>
</evidence>
<evidence type="ECO:0000256" key="3">
    <source>
        <dbReference type="ARBA" id="ARBA00023163"/>
    </source>
</evidence>
<keyword evidence="7" id="KW-1185">Reference proteome</keyword>
<protein>
    <submittedName>
        <fullName evidence="6">GntR family transcriptional regulator</fullName>
    </submittedName>
</protein>
<feature type="domain" description="HTH gntR-type" evidence="5">
    <location>
        <begin position="35"/>
        <end position="102"/>
    </location>
</feature>
<dbReference type="InterPro" id="IPR008920">
    <property type="entry name" value="TF_FadR/GntR_C"/>
</dbReference>
<evidence type="ECO:0000256" key="1">
    <source>
        <dbReference type="ARBA" id="ARBA00023015"/>
    </source>
</evidence>
<organism evidence="6 7">
    <name type="scientific">Xylanibacillus composti</name>
    <dbReference type="NCBI Taxonomy" id="1572762"/>
    <lineage>
        <taxon>Bacteria</taxon>
        <taxon>Bacillati</taxon>
        <taxon>Bacillota</taxon>
        <taxon>Bacilli</taxon>
        <taxon>Bacillales</taxon>
        <taxon>Paenibacillaceae</taxon>
        <taxon>Xylanibacillus</taxon>
    </lineage>
</organism>
<dbReference type="SUPFAM" id="SSF48008">
    <property type="entry name" value="GntR ligand-binding domain-like"/>
    <property type="match status" value="1"/>
</dbReference>
<dbReference type="Gene3D" id="1.10.10.10">
    <property type="entry name" value="Winged helix-like DNA-binding domain superfamily/Winged helix DNA-binding domain"/>
    <property type="match status" value="1"/>
</dbReference>
<evidence type="ECO:0000313" key="7">
    <source>
        <dbReference type="Proteomes" id="UP000677918"/>
    </source>
</evidence>
<dbReference type="SUPFAM" id="SSF46785">
    <property type="entry name" value="Winged helix' DNA-binding domain"/>
    <property type="match status" value="1"/>
</dbReference>
<dbReference type="PANTHER" id="PTHR43537">
    <property type="entry name" value="TRANSCRIPTIONAL REGULATOR, GNTR FAMILY"/>
    <property type="match status" value="1"/>
</dbReference>
<dbReference type="Pfam" id="PF00392">
    <property type="entry name" value="GntR"/>
    <property type="match status" value="1"/>
</dbReference>
<evidence type="ECO:0000256" key="2">
    <source>
        <dbReference type="ARBA" id="ARBA00023125"/>
    </source>
</evidence>
<dbReference type="Proteomes" id="UP000677918">
    <property type="component" value="Unassembled WGS sequence"/>
</dbReference>
<proteinExistence type="predicted"/>
<dbReference type="AlphaFoldDB" id="A0A8J4H1L9"/>
<reference evidence="6" key="1">
    <citation type="submission" date="2021-04" db="EMBL/GenBank/DDBJ databases">
        <title>Draft genome sequence of Xylanibacillus composti strain K13.</title>
        <authorList>
            <person name="Uke A."/>
            <person name="Chhe C."/>
            <person name="Baramee S."/>
            <person name="Kosugi A."/>
        </authorList>
    </citation>
    <scope>NUCLEOTIDE SEQUENCE</scope>
    <source>
        <strain evidence="6">K13</strain>
    </source>
</reference>
<dbReference type="InterPro" id="IPR036388">
    <property type="entry name" value="WH-like_DNA-bd_sf"/>
</dbReference>